<dbReference type="Gene3D" id="3.90.1580.10">
    <property type="entry name" value="paralog of FGE (formylglycine-generating enzyme)"/>
    <property type="match status" value="2"/>
</dbReference>
<dbReference type="InterPro" id="IPR005532">
    <property type="entry name" value="SUMF_dom"/>
</dbReference>
<dbReference type="NCBIfam" id="TIGR03440">
    <property type="entry name" value="egtB_TIGR03440"/>
    <property type="match status" value="1"/>
</dbReference>
<sequence>MTFDHYKQIRERSEYLCSNLETEDFTIQAAEHVSPAKWHLAHTSWFFETFVLKSFLPDYQEFHPDFSFFFNSYYNAVGERTARHHRGLMTRPTTEEVFDYRGYVDEQMNFLIDGYLTDEVIEIVLLGLNHEQQHQELLLTDLKYNLWQNPLLPAVLNIKEYPKQPERRWIQIKEGVYEIGHQGEGFCYDNERANHKVYLESYSIADRLVSNKEYLKFVQEGGYDRPEFWHSDGWAWLKAEGVKSPLYWLVNNDDNFCYTLDGKRELDLEAPLAHVSFYEAAAYAEWAGYRLPTEAEWEVASSEFSWGKRWEWTNSAYLPYPRYQKAPGAIGEYNGKFMVNQMVLRGASVATSPGHSRSTYRNFFHPHYQWQFTGIRLCQKIN</sequence>
<reference evidence="2 3" key="1">
    <citation type="submission" date="2018-06" db="EMBL/GenBank/DDBJ databases">
        <title>Echinicola strongylocentroti sp. nov., isolated from a sea urchin Strongylocentrotus intermedius.</title>
        <authorList>
            <person name="Bae S.S."/>
        </authorList>
    </citation>
    <scope>NUCLEOTIDE SEQUENCE [LARGE SCALE GENOMIC DNA]</scope>
    <source>
        <strain evidence="2 3">MEBiC08714</strain>
    </source>
</reference>
<evidence type="ECO:0000313" key="2">
    <source>
        <dbReference type="EMBL" id="AWW33284.1"/>
    </source>
</evidence>
<dbReference type="InterPro" id="IPR017806">
    <property type="entry name" value="EgtB"/>
</dbReference>
<protein>
    <submittedName>
        <fullName evidence="2">Ergothioneine biosynthesis protein EgtB</fullName>
    </submittedName>
</protein>
<dbReference type="GO" id="GO:0052699">
    <property type="term" value="P:ergothioneine biosynthetic process"/>
    <property type="evidence" value="ECO:0007669"/>
    <property type="project" value="InterPro"/>
</dbReference>
<organism evidence="2 3">
    <name type="scientific">Echinicola strongylocentroti</name>
    <dbReference type="NCBI Taxonomy" id="1795355"/>
    <lineage>
        <taxon>Bacteria</taxon>
        <taxon>Pseudomonadati</taxon>
        <taxon>Bacteroidota</taxon>
        <taxon>Cytophagia</taxon>
        <taxon>Cytophagales</taxon>
        <taxon>Cyclobacteriaceae</taxon>
        <taxon>Echinicola</taxon>
    </lineage>
</organism>
<feature type="domain" description="Sulfatase-modifying factor enzyme-like" evidence="1">
    <location>
        <begin position="167"/>
        <end position="302"/>
    </location>
</feature>
<keyword evidence="3" id="KW-1185">Reference proteome</keyword>
<dbReference type="EMBL" id="CP030041">
    <property type="protein sequence ID" value="AWW33284.1"/>
    <property type="molecule type" value="Genomic_DNA"/>
</dbReference>
<name>A0A2Z4IR34_9BACT</name>
<dbReference type="SUPFAM" id="SSF56436">
    <property type="entry name" value="C-type lectin-like"/>
    <property type="match status" value="1"/>
</dbReference>
<dbReference type="InterPro" id="IPR016187">
    <property type="entry name" value="CTDL_fold"/>
</dbReference>
<accession>A0A2Z4IR34</accession>
<dbReference type="Proteomes" id="UP000248688">
    <property type="component" value="Chromosome"/>
</dbReference>
<dbReference type="KEGG" id="est:DN752_21605"/>
<dbReference type="OrthoDB" id="9768004at2"/>
<dbReference type="InterPro" id="IPR051043">
    <property type="entry name" value="Sulfatase_Mod_Factor_Kinase"/>
</dbReference>
<dbReference type="InterPro" id="IPR042095">
    <property type="entry name" value="SUMF_sf"/>
</dbReference>
<dbReference type="Pfam" id="PF03781">
    <property type="entry name" value="FGE-sulfatase"/>
    <property type="match status" value="1"/>
</dbReference>
<proteinExistence type="predicted"/>
<dbReference type="AlphaFoldDB" id="A0A2Z4IR34"/>
<evidence type="ECO:0000313" key="3">
    <source>
        <dbReference type="Proteomes" id="UP000248688"/>
    </source>
</evidence>
<dbReference type="PANTHER" id="PTHR23150">
    <property type="entry name" value="SULFATASE MODIFYING FACTOR 1, 2"/>
    <property type="match status" value="1"/>
</dbReference>
<dbReference type="PANTHER" id="PTHR23150:SF36">
    <property type="entry name" value="HERCYNINE OXYGENASE"/>
    <property type="match status" value="1"/>
</dbReference>
<evidence type="ECO:0000259" key="1">
    <source>
        <dbReference type="Pfam" id="PF03781"/>
    </source>
</evidence>
<gene>
    <name evidence="2" type="ORF">DN752_21605</name>
</gene>